<evidence type="ECO:0000256" key="1">
    <source>
        <dbReference type="SAM" id="MobiDB-lite"/>
    </source>
</evidence>
<evidence type="ECO:0000313" key="3">
    <source>
        <dbReference type="EMBL" id="MCS2611004.1"/>
    </source>
</evidence>
<dbReference type="InterPro" id="IPR036388">
    <property type="entry name" value="WH-like_DNA-bd_sf"/>
</dbReference>
<sequence length="621" mass="68869">MLRRLFQRSSLKLEPSADFTKPSSGKELLDTPRRQQMIKMLWDTTSLTQSVFDEYLLAPIRRYAELVQLLPASESHHHAYPGGMLDHALEMACYGLRLRQRHLLPPGAKPEDQSSAGELWSAAVIHGALMHDIAKTLVDVEIHLEDGREWRLWHGSIPSPYRVRYRSGREYHLHAAVNPLLCERVLGAKVLDWMMTQPKLFALFMYTIAGHTERGGIVAELIHQADRASVAKALGGDPVQALAAPVESIQRKLAEGLRYMVKEQFKLNQKGGVAWLTEEALWLVSPRAVNELKAHLYAQGIKSIPADLNRLYGELQAHGLIEEVSEGKSVWKCDVSEGNWNQSFNMIKVPPTLIWGVEEKPPLFGGKLTIQGAGTAEGDKPKTDSDIGLGMDSESGQPVIKGEVSSINPACAAQKRPVARQAAAASGADNNGLDDDILSLFPEVTPSDTPDPLGSLDINNKDVVDDSLTSSELEIGCERDPAASAGQDFNNSSDLGVQFWQWLKTGLADHSIVINDTKAPVHIVDRTYFLVSPGIFKRFSTLVLNDEGQWKTVQKRFQKLGLHIRTQGQNIHNVSVEGPNKSRLLKGYLIRDPRTVSQEIPPDNWVLTLKKNQGDKEEVDE</sequence>
<proteinExistence type="predicted"/>
<dbReference type="SMART" id="SM00471">
    <property type="entry name" value="HDc"/>
    <property type="match status" value="1"/>
</dbReference>
<dbReference type="NCBIfam" id="NF041494">
    <property type="entry name" value="MobH"/>
    <property type="match status" value="1"/>
</dbReference>
<comment type="caution">
    <text evidence="3">The sequence shown here is derived from an EMBL/GenBank/DDBJ whole genome shotgun (WGS) entry which is preliminary data.</text>
</comment>
<dbReference type="InterPro" id="IPR011093">
    <property type="entry name" value="TraI_2_C"/>
</dbReference>
<dbReference type="RefSeq" id="WP_259037496.1">
    <property type="nucleotide sequence ID" value="NZ_JAJISC010000009.1"/>
</dbReference>
<dbReference type="SUPFAM" id="SSF46785">
    <property type="entry name" value="Winged helix' DNA-binding domain"/>
    <property type="match status" value="1"/>
</dbReference>
<evidence type="ECO:0000259" key="2">
    <source>
        <dbReference type="SMART" id="SM00471"/>
    </source>
</evidence>
<dbReference type="InterPro" id="IPR003607">
    <property type="entry name" value="HD/PDEase_dom"/>
</dbReference>
<dbReference type="Gene3D" id="2.40.10.200">
    <property type="entry name" value="STY4665 C-terminal domain-like"/>
    <property type="match status" value="1"/>
</dbReference>
<organism evidence="3 4">
    <name type="scientific">Halomonas dongshanensis</name>
    <dbReference type="NCBI Taxonomy" id="2890835"/>
    <lineage>
        <taxon>Bacteria</taxon>
        <taxon>Pseudomonadati</taxon>
        <taxon>Pseudomonadota</taxon>
        <taxon>Gammaproteobacteria</taxon>
        <taxon>Oceanospirillales</taxon>
        <taxon>Halomonadaceae</taxon>
        <taxon>Halomonas</taxon>
    </lineage>
</organism>
<gene>
    <name evidence="3" type="ORF">LLY24_16940</name>
</gene>
<name>A0ABT2EHQ7_9GAMM</name>
<feature type="domain" description="HD/PDEase" evidence="2">
    <location>
        <begin position="80"/>
        <end position="240"/>
    </location>
</feature>
<evidence type="ECO:0000313" key="4">
    <source>
        <dbReference type="Proteomes" id="UP001165542"/>
    </source>
</evidence>
<dbReference type="EMBL" id="JAJISC010000009">
    <property type="protein sequence ID" value="MCS2611004.1"/>
    <property type="molecule type" value="Genomic_DNA"/>
</dbReference>
<dbReference type="Pfam" id="PF07515">
    <property type="entry name" value="TraI_2_C"/>
    <property type="match status" value="1"/>
</dbReference>
<keyword evidence="4" id="KW-1185">Reference proteome</keyword>
<dbReference type="Gene3D" id="1.10.3210.40">
    <property type="match status" value="1"/>
</dbReference>
<dbReference type="NCBIfam" id="TIGR03760">
    <property type="entry name" value="ICE_TraI_Pfluor"/>
    <property type="match status" value="1"/>
</dbReference>
<feature type="region of interest" description="Disordered" evidence="1">
    <location>
        <begin position="371"/>
        <end position="395"/>
    </location>
</feature>
<accession>A0ABT2EHQ7</accession>
<dbReference type="InterPro" id="IPR022391">
    <property type="entry name" value="ICE_relaxase_PFGI-1"/>
</dbReference>
<dbReference type="Pfam" id="PF07514">
    <property type="entry name" value="TraI_2"/>
    <property type="match status" value="1"/>
</dbReference>
<dbReference type="InterPro" id="IPR011119">
    <property type="entry name" value="Unchr_helicase_relaxase_TraI"/>
</dbReference>
<protein>
    <submittedName>
        <fullName evidence="3">TraI domain-containing protein</fullName>
    </submittedName>
</protein>
<dbReference type="Gene3D" id="1.10.10.10">
    <property type="entry name" value="Winged helix-like DNA-binding domain superfamily/Winged helix DNA-binding domain"/>
    <property type="match status" value="1"/>
</dbReference>
<reference evidence="3" key="1">
    <citation type="submission" date="2021-11" db="EMBL/GenBank/DDBJ databases">
        <title>Halomonas sp., isolated from a coastal aquaculture zone in Dongshan Bay.</title>
        <authorList>
            <person name="Lin W."/>
        </authorList>
    </citation>
    <scope>NUCLEOTIDE SEQUENCE</scope>
    <source>
        <strain evidence="3">Yzlin-01</strain>
    </source>
</reference>
<dbReference type="Proteomes" id="UP001165542">
    <property type="component" value="Unassembled WGS sequence"/>
</dbReference>
<dbReference type="InterPro" id="IPR036390">
    <property type="entry name" value="WH_DNA-bd_sf"/>
</dbReference>